<keyword evidence="1" id="KW-0472">Membrane</keyword>
<accession>A0A1M5R417</accession>
<proteinExistence type="predicted"/>
<feature type="transmembrane region" description="Helical" evidence="1">
    <location>
        <begin position="35"/>
        <end position="53"/>
    </location>
</feature>
<protein>
    <submittedName>
        <fullName evidence="2">Uncharacterized protein</fullName>
    </submittedName>
</protein>
<keyword evidence="1" id="KW-0812">Transmembrane</keyword>
<evidence type="ECO:0000313" key="3">
    <source>
        <dbReference type="Proteomes" id="UP000183967"/>
    </source>
</evidence>
<reference evidence="3" key="1">
    <citation type="submission" date="2016-11" db="EMBL/GenBank/DDBJ databases">
        <authorList>
            <person name="Varghese N."/>
            <person name="Submissions S."/>
        </authorList>
    </citation>
    <scope>NUCLEOTIDE SEQUENCE [LARGE SCALE GENOMIC DNA]</scope>
    <source>
        <strain evidence="3">DSM 13643</strain>
    </source>
</reference>
<feature type="transmembrane region" description="Helical" evidence="1">
    <location>
        <begin position="7"/>
        <end position="29"/>
    </location>
</feature>
<organism evidence="2 3">
    <name type="scientific">Caloranaerobacter azorensis DSM 13643</name>
    <dbReference type="NCBI Taxonomy" id="1121264"/>
    <lineage>
        <taxon>Bacteria</taxon>
        <taxon>Bacillati</taxon>
        <taxon>Bacillota</taxon>
        <taxon>Tissierellia</taxon>
        <taxon>Tissierellales</taxon>
        <taxon>Thermohalobacteraceae</taxon>
        <taxon>Caloranaerobacter</taxon>
    </lineage>
</organism>
<evidence type="ECO:0000256" key="1">
    <source>
        <dbReference type="SAM" id="Phobius"/>
    </source>
</evidence>
<sequence>MEGYLKVLSFHAYTIGCLYITLSFTAYYIKNDAVNAFIVVIIIVDYIVYRITLRKYYT</sequence>
<evidence type="ECO:0000313" key="2">
    <source>
        <dbReference type="EMBL" id="SHH21072.1"/>
    </source>
</evidence>
<dbReference type="EMBL" id="FQXO01000004">
    <property type="protein sequence ID" value="SHH21072.1"/>
    <property type="molecule type" value="Genomic_DNA"/>
</dbReference>
<dbReference type="AlphaFoldDB" id="A0A1M5R417"/>
<name>A0A1M5R417_9FIRM</name>
<keyword evidence="3" id="KW-1185">Reference proteome</keyword>
<gene>
    <name evidence="2" type="ORF">SAMN02745135_00074</name>
</gene>
<keyword evidence="1" id="KW-1133">Transmembrane helix</keyword>
<dbReference type="Proteomes" id="UP000183967">
    <property type="component" value="Unassembled WGS sequence"/>
</dbReference>